<sequence length="129" mass="14586">MSDYETGRTIKELENEKDYKSVRLWGKLFWFMPLSLTAAAMHLLGPWLGLLAISPVIALCCFYKTRIYMYYFVSIGALIVGFMNGGIIGGVIFGLVIIIGCLANYRYVKYKIAAKTYEQGLHENKNEAP</sequence>
<keyword evidence="1" id="KW-0812">Transmembrane</keyword>
<feature type="transmembrane region" description="Helical" evidence="1">
    <location>
        <begin position="28"/>
        <end position="49"/>
    </location>
</feature>
<dbReference type="AlphaFoldDB" id="A0A0M0KNA5"/>
<dbReference type="PATRIC" id="fig|136160.3.peg.3295"/>
<keyword evidence="1" id="KW-0472">Membrane</keyword>
<name>A0A0M0KNA5_ALKHA</name>
<keyword evidence="1" id="KW-1133">Transmembrane helix</keyword>
<comment type="caution">
    <text evidence="2">The sequence shown here is derived from an EMBL/GenBank/DDBJ whole genome shotgun (WGS) entry which is preliminary data.</text>
</comment>
<dbReference type="RefSeq" id="WP_053431713.1">
    <property type="nucleotide sequence ID" value="NZ_LILD02000002.1"/>
</dbReference>
<evidence type="ECO:0000256" key="1">
    <source>
        <dbReference type="SAM" id="Phobius"/>
    </source>
</evidence>
<gene>
    <name evidence="2" type="ORF">AMD02_14180</name>
</gene>
<dbReference type="EMBL" id="LILD01000001">
    <property type="protein sequence ID" value="KOO39868.1"/>
    <property type="molecule type" value="Genomic_DNA"/>
</dbReference>
<feature type="transmembrane region" description="Helical" evidence="1">
    <location>
        <begin position="69"/>
        <end position="102"/>
    </location>
</feature>
<accession>A0A0M0KNA5</accession>
<organism evidence="2">
    <name type="scientific">Halalkalibacterium halodurans</name>
    <name type="common">Bacillus halodurans</name>
    <dbReference type="NCBI Taxonomy" id="86665"/>
    <lineage>
        <taxon>Bacteria</taxon>
        <taxon>Bacillati</taxon>
        <taxon>Bacillota</taxon>
        <taxon>Bacilli</taxon>
        <taxon>Bacillales</taxon>
        <taxon>Bacillaceae</taxon>
        <taxon>Halalkalibacterium (ex Joshi et al. 2022)</taxon>
    </lineage>
</organism>
<protein>
    <submittedName>
        <fullName evidence="2">Uncharacterized protein</fullName>
    </submittedName>
</protein>
<proteinExistence type="predicted"/>
<evidence type="ECO:0000313" key="2">
    <source>
        <dbReference type="EMBL" id="KOO39868.1"/>
    </source>
</evidence>
<reference evidence="2" key="1">
    <citation type="submission" date="2015-08" db="EMBL/GenBank/DDBJ databases">
        <title>Complete DNA Sequence of Pseudomonas syringae pv. actinidiae, the Causal Agent of Kiwifruit Canker Disease.</title>
        <authorList>
            <person name="Rikkerink E.H.A."/>
            <person name="Fineran P.C."/>
        </authorList>
    </citation>
    <scope>NUCLEOTIDE SEQUENCE</scope>
    <source>
        <strain evidence="2">DSM 13666</strain>
    </source>
</reference>